<name>A0AAW5QVP3_9HYPH</name>
<evidence type="ECO:0000256" key="2">
    <source>
        <dbReference type="HAMAP-Rule" id="MF_00003"/>
    </source>
</evidence>
<dbReference type="AlphaFoldDB" id="A0AAW5QVP3"/>
<keyword evidence="4" id="KW-1185">Reference proteome</keyword>
<keyword evidence="1 2" id="KW-0690">Ribosome biogenesis</keyword>
<dbReference type="Proteomes" id="UP001320898">
    <property type="component" value="Unassembled WGS sequence"/>
</dbReference>
<dbReference type="InterPro" id="IPR020053">
    <property type="entry name" value="Ribosome-bd_factorA_CS"/>
</dbReference>
<evidence type="ECO:0000256" key="1">
    <source>
        <dbReference type="ARBA" id="ARBA00022517"/>
    </source>
</evidence>
<comment type="caution">
    <text evidence="3">The sequence shown here is derived from an EMBL/GenBank/DDBJ whole genome shotgun (WGS) entry which is preliminary data.</text>
</comment>
<comment type="subunit">
    <text evidence="2">Monomer. Binds 30S ribosomal subunits, but not 50S ribosomal subunits or 70S ribosomes.</text>
</comment>
<accession>A0AAW5QVP3</accession>
<comment type="similarity">
    <text evidence="2">Belongs to the RbfA family.</text>
</comment>
<proteinExistence type="inferred from homology"/>
<dbReference type="Pfam" id="PF02033">
    <property type="entry name" value="RBFA"/>
    <property type="match status" value="1"/>
</dbReference>
<comment type="subcellular location">
    <subcellularLocation>
        <location evidence="2">Cytoplasm</location>
    </subcellularLocation>
</comment>
<dbReference type="GO" id="GO:0005829">
    <property type="term" value="C:cytosol"/>
    <property type="evidence" value="ECO:0007669"/>
    <property type="project" value="TreeGrafter"/>
</dbReference>
<organism evidence="3 4">
    <name type="scientific">Microbaculum marinisediminis</name>
    <dbReference type="NCBI Taxonomy" id="2931392"/>
    <lineage>
        <taxon>Bacteria</taxon>
        <taxon>Pseudomonadati</taxon>
        <taxon>Pseudomonadota</taxon>
        <taxon>Alphaproteobacteria</taxon>
        <taxon>Hyphomicrobiales</taxon>
        <taxon>Tepidamorphaceae</taxon>
        <taxon>Microbaculum</taxon>
    </lineage>
</organism>
<keyword evidence="2" id="KW-0963">Cytoplasm</keyword>
<gene>
    <name evidence="2 3" type="primary">rbfA</name>
    <name evidence="3" type="ORF">MUB46_09685</name>
</gene>
<dbReference type="NCBIfam" id="TIGR00082">
    <property type="entry name" value="rbfA"/>
    <property type="match status" value="1"/>
</dbReference>
<dbReference type="GO" id="GO:0030490">
    <property type="term" value="P:maturation of SSU-rRNA"/>
    <property type="evidence" value="ECO:0007669"/>
    <property type="project" value="UniProtKB-UniRule"/>
</dbReference>
<dbReference type="InterPro" id="IPR015946">
    <property type="entry name" value="KH_dom-like_a/b"/>
</dbReference>
<dbReference type="Gene3D" id="3.30.300.20">
    <property type="match status" value="1"/>
</dbReference>
<dbReference type="InterPro" id="IPR000238">
    <property type="entry name" value="RbfA"/>
</dbReference>
<dbReference type="InterPro" id="IPR023799">
    <property type="entry name" value="RbfA_dom_sf"/>
</dbReference>
<dbReference type="PROSITE" id="PS01319">
    <property type="entry name" value="RBFA"/>
    <property type="match status" value="1"/>
</dbReference>
<evidence type="ECO:0000313" key="4">
    <source>
        <dbReference type="Proteomes" id="UP001320898"/>
    </source>
</evidence>
<dbReference type="EMBL" id="JALIDZ010000004">
    <property type="protein sequence ID" value="MCT8972126.1"/>
    <property type="molecule type" value="Genomic_DNA"/>
</dbReference>
<dbReference type="PANTHER" id="PTHR33515:SF1">
    <property type="entry name" value="RIBOSOME-BINDING FACTOR A, CHLOROPLASTIC-RELATED"/>
    <property type="match status" value="1"/>
</dbReference>
<dbReference type="NCBIfam" id="NF001802">
    <property type="entry name" value="PRK00521.2-5"/>
    <property type="match status" value="1"/>
</dbReference>
<dbReference type="PANTHER" id="PTHR33515">
    <property type="entry name" value="RIBOSOME-BINDING FACTOR A, CHLOROPLASTIC-RELATED"/>
    <property type="match status" value="1"/>
</dbReference>
<comment type="function">
    <text evidence="2">One of several proteins that assist in the late maturation steps of the functional core of the 30S ribosomal subunit. Associates with free 30S ribosomal subunits (but not with 30S subunits that are part of 70S ribosomes or polysomes). Required for efficient processing of 16S rRNA. May interact with the 5'-terminal helix region of 16S rRNA.</text>
</comment>
<sequence length="139" mass="15875">MSRRQSHAAGHGPSQRQLRVGEMLRHALAQVLQRGDISDPLLETAVVTVPEVRVTPDLRHAICYVMPLGGQHVDEVVKALERNKKFLRGELARKVTLKYMPDLRFEIDRSFEEGDRIDQLLRSPEVARDLERPDDEDAD</sequence>
<evidence type="ECO:0000313" key="3">
    <source>
        <dbReference type="EMBL" id="MCT8972126.1"/>
    </source>
</evidence>
<dbReference type="GO" id="GO:0043024">
    <property type="term" value="F:ribosomal small subunit binding"/>
    <property type="evidence" value="ECO:0007669"/>
    <property type="project" value="TreeGrafter"/>
</dbReference>
<protein>
    <recommendedName>
        <fullName evidence="2">Ribosome-binding factor A</fullName>
    </recommendedName>
</protein>
<dbReference type="RefSeq" id="WP_261615702.1">
    <property type="nucleotide sequence ID" value="NZ_JALIDZ010000004.1"/>
</dbReference>
<dbReference type="HAMAP" id="MF_00003">
    <property type="entry name" value="RbfA"/>
    <property type="match status" value="1"/>
</dbReference>
<reference evidence="3 4" key="1">
    <citation type="submission" date="2022-04" db="EMBL/GenBank/DDBJ databases">
        <authorList>
            <person name="Ye Y.-Q."/>
            <person name="Du Z.-J."/>
        </authorList>
    </citation>
    <scope>NUCLEOTIDE SEQUENCE [LARGE SCALE GENOMIC DNA]</scope>
    <source>
        <strain evidence="3 4">A6E488</strain>
    </source>
</reference>
<dbReference type="SUPFAM" id="SSF89919">
    <property type="entry name" value="Ribosome-binding factor A, RbfA"/>
    <property type="match status" value="1"/>
</dbReference>